<keyword evidence="15" id="KW-1185">Reference proteome</keyword>
<evidence type="ECO:0000256" key="2">
    <source>
        <dbReference type="ARBA" id="ARBA00004691"/>
    </source>
</evidence>
<evidence type="ECO:0000256" key="5">
    <source>
        <dbReference type="ARBA" id="ARBA00022679"/>
    </source>
</evidence>
<sequence length="348" mass="39014">MTELADYDYELPRELIAQHPLATRSDARLMIVDRARQMIDHAYIRDLPELLRPRDLLVVNDTRVIPARLVGRRERTGARWTGLFLQADEHGAWQILSKTRGKLEAGESIQVLSWDLRQSTRLRLLTKLEGGVWVVRPEPLGDPLEVLQQVGRVPLPPYIRDGEMTDEDEQAYQTVFAQTAGAVAAPTAGLHFTPELLSKLEKAGITRAAVTLHVGVGTFRPVTAERLEDHVMHQEWASLGQETLQKIVSTRANAGRVIAVGTTVVRTLESAVNGGVLQPFTGQTDLFIRPPHHISTIDGLLTNFHLPKSTLLVLVRTFGGDQLIRRAYQRAIEQQYRFFSYGDAMLII</sequence>
<dbReference type="Pfam" id="PF02547">
    <property type="entry name" value="Queuosine_synth"/>
    <property type="match status" value="1"/>
</dbReference>
<dbReference type="InterPro" id="IPR042118">
    <property type="entry name" value="QueA_dom1"/>
</dbReference>
<dbReference type="InterPro" id="IPR003699">
    <property type="entry name" value="QueA"/>
</dbReference>
<evidence type="ECO:0000256" key="11">
    <source>
        <dbReference type="ARBA" id="ARBA00069325"/>
    </source>
</evidence>
<keyword evidence="4 13" id="KW-0963">Cytoplasm</keyword>
<evidence type="ECO:0000256" key="7">
    <source>
        <dbReference type="ARBA" id="ARBA00022785"/>
    </source>
</evidence>
<evidence type="ECO:0000256" key="13">
    <source>
        <dbReference type="HAMAP-Rule" id="MF_00113"/>
    </source>
</evidence>
<dbReference type="FunFam" id="3.40.1780.10:FF:000001">
    <property type="entry name" value="S-adenosylmethionine:tRNA ribosyltransferase-isomerase"/>
    <property type="match status" value="1"/>
</dbReference>
<dbReference type="InterPro" id="IPR042119">
    <property type="entry name" value="QueA_dom2"/>
</dbReference>
<comment type="subunit">
    <text evidence="3 13">Monomer.</text>
</comment>
<evidence type="ECO:0000256" key="12">
    <source>
        <dbReference type="ARBA" id="ARBA00076160"/>
    </source>
</evidence>
<dbReference type="GO" id="GO:0008616">
    <property type="term" value="P:tRNA queuosine(34) biosynthetic process"/>
    <property type="evidence" value="ECO:0007669"/>
    <property type="project" value="UniProtKB-UniRule"/>
</dbReference>
<dbReference type="GO" id="GO:0005737">
    <property type="term" value="C:cytoplasm"/>
    <property type="evidence" value="ECO:0007669"/>
    <property type="project" value="UniProtKB-SubCell"/>
</dbReference>
<dbReference type="PANTHER" id="PTHR30307:SF0">
    <property type="entry name" value="S-ADENOSYLMETHIONINE:TRNA RIBOSYLTRANSFERASE-ISOMERASE"/>
    <property type="match status" value="1"/>
</dbReference>
<comment type="function">
    <text evidence="13">Transfers and isomerizes the ribose moiety from AdoMet to the 7-aminomethyl group of 7-deazaguanine (preQ1-tRNA) to give epoxyqueuosine (oQ-tRNA).</text>
</comment>
<evidence type="ECO:0000256" key="10">
    <source>
        <dbReference type="ARBA" id="ARBA00066503"/>
    </source>
</evidence>
<comment type="pathway">
    <text evidence="2 13">tRNA modification; tRNA-queuosine biosynthesis.</text>
</comment>
<comment type="subcellular location">
    <subcellularLocation>
        <location evidence="1 13">Cytoplasm</location>
    </subcellularLocation>
</comment>
<evidence type="ECO:0000313" key="14">
    <source>
        <dbReference type="EMBL" id="QDU28316.1"/>
    </source>
</evidence>
<dbReference type="NCBIfam" id="TIGR00113">
    <property type="entry name" value="queA"/>
    <property type="match status" value="1"/>
</dbReference>
<dbReference type="RefSeq" id="WP_145090387.1">
    <property type="nucleotide sequence ID" value="NZ_CP036274.1"/>
</dbReference>
<evidence type="ECO:0000256" key="8">
    <source>
        <dbReference type="ARBA" id="ARBA00052751"/>
    </source>
</evidence>
<keyword evidence="14" id="KW-0413">Isomerase</keyword>
<evidence type="ECO:0000256" key="1">
    <source>
        <dbReference type="ARBA" id="ARBA00004496"/>
    </source>
</evidence>
<evidence type="ECO:0000256" key="3">
    <source>
        <dbReference type="ARBA" id="ARBA00011245"/>
    </source>
</evidence>
<dbReference type="EC" id="2.4.99.17" evidence="10 13"/>
<evidence type="ECO:0000313" key="15">
    <source>
        <dbReference type="Proteomes" id="UP000315017"/>
    </source>
</evidence>
<evidence type="ECO:0000256" key="6">
    <source>
        <dbReference type="ARBA" id="ARBA00022691"/>
    </source>
</evidence>
<dbReference type="PANTHER" id="PTHR30307">
    <property type="entry name" value="S-ADENOSYLMETHIONINE:TRNA RIBOSYLTRANSFERASE-ISOMERASE"/>
    <property type="match status" value="1"/>
</dbReference>
<proteinExistence type="inferred from homology"/>
<protein>
    <recommendedName>
        <fullName evidence="11 13">S-adenosylmethionine:tRNA ribosyltransferase-isomerase</fullName>
        <ecNumber evidence="10 13">2.4.99.17</ecNumber>
    </recommendedName>
    <alternativeName>
        <fullName evidence="12 13">Queuosine biosynthesis protein QueA</fullName>
    </alternativeName>
</protein>
<dbReference type="SUPFAM" id="SSF111337">
    <property type="entry name" value="QueA-like"/>
    <property type="match status" value="1"/>
</dbReference>
<dbReference type="Gene3D" id="3.40.1780.10">
    <property type="entry name" value="QueA-like"/>
    <property type="match status" value="1"/>
</dbReference>
<dbReference type="OrthoDB" id="9805933at2"/>
<dbReference type="GO" id="GO:0051075">
    <property type="term" value="F:S-adenosylmethionine:tRNA ribosyltransferase-isomerase activity"/>
    <property type="evidence" value="ECO:0007669"/>
    <property type="project" value="UniProtKB-EC"/>
</dbReference>
<dbReference type="KEGG" id="aagg:ETAA8_34160"/>
<organism evidence="14 15">
    <name type="scientific">Anatilimnocola aggregata</name>
    <dbReference type="NCBI Taxonomy" id="2528021"/>
    <lineage>
        <taxon>Bacteria</taxon>
        <taxon>Pseudomonadati</taxon>
        <taxon>Planctomycetota</taxon>
        <taxon>Planctomycetia</taxon>
        <taxon>Pirellulales</taxon>
        <taxon>Pirellulaceae</taxon>
        <taxon>Anatilimnocola</taxon>
    </lineage>
</organism>
<dbReference type="Proteomes" id="UP000315017">
    <property type="component" value="Chromosome"/>
</dbReference>
<dbReference type="AlphaFoldDB" id="A0A517YDJ7"/>
<keyword evidence="7 13" id="KW-0671">Queuosine biosynthesis</keyword>
<dbReference type="InterPro" id="IPR036100">
    <property type="entry name" value="QueA_sf"/>
</dbReference>
<accession>A0A517YDJ7</accession>
<keyword evidence="6 13" id="KW-0949">S-adenosyl-L-methionine</keyword>
<name>A0A517YDJ7_9BACT</name>
<keyword evidence="5 13" id="KW-0808">Transferase</keyword>
<gene>
    <name evidence="13 14" type="primary">queA</name>
    <name evidence="14" type="ORF">ETAA8_34160</name>
</gene>
<evidence type="ECO:0000256" key="9">
    <source>
        <dbReference type="ARBA" id="ARBA00061210"/>
    </source>
</evidence>
<keyword evidence="14" id="KW-0328">Glycosyltransferase</keyword>
<comment type="catalytic activity">
    <reaction evidence="8 13">
        <text>7-aminomethyl-7-carbaguanosine(34) in tRNA + S-adenosyl-L-methionine = epoxyqueuosine(34) in tRNA + adenine + L-methionine + 2 H(+)</text>
        <dbReference type="Rhea" id="RHEA:32155"/>
        <dbReference type="Rhea" id="RHEA-COMP:10342"/>
        <dbReference type="Rhea" id="RHEA-COMP:18582"/>
        <dbReference type="ChEBI" id="CHEBI:15378"/>
        <dbReference type="ChEBI" id="CHEBI:16708"/>
        <dbReference type="ChEBI" id="CHEBI:57844"/>
        <dbReference type="ChEBI" id="CHEBI:59789"/>
        <dbReference type="ChEBI" id="CHEBI:82833"/>
        <dbReference type="ChEBI" id="CHEBI:194443"/>
        <dbReference type="EC" id="2.4.99.17"/>
    </reaction>
</comment>
<comment type="similarity">
    <text evidence="9 13">Belongs to the QueA family.</text>
</comment>
<evidence type="ECO:0000256" key="4">
    <source>
        <dbReference type="ARBA" id="ARBA00022490"/>
    </source>
</evidence>
<dbReference type="Gene3D" id="2.40.10.240">
    <property type="entry name" value="QueA-like"/>
    <property type="match status" value="1"/>
</dbReference>
<dbReference type="HAMAP" id="MF_00113">
    <property type="entry name" value="QueA"/>
    <property type="match status" value="1"/>
</dbReference>
<dbReference type="EMBL" id="CP036274">
    <property type="protein sequence ID" value="QDU28316.1"/>
    <property type="molecule type" value="Genomic_DNA"/>
</dbReference>
<dbReference type="UniPathway" id="UPA00392"/>
<reference evidence="14 15" key="1">
    <citation type="submission" date="2019-02" db="EMBL/GenBank/DDBJ databases">
        <title>Deep-cultivation of Planctomycetes and their phenomic and genomic characterization uncovers novel biology.</title>
        <authorList>
            <person name="Wiegand S."/>
            <person name="Jogler M."/>
            <person name="Boedeker C."/>
            <person name="Pinto D."/>
            <person name="Vollmers J."/>
            <person name="Rivas-Marin E."/>
            <person name="Kohn T."/>
            <person name="Peeters S.H."/>
            <person name="Heuer A."/>
            <person name="Rast P."/>
            <person name="Oberbeckmann S."/>
            <person name="Bunk B."/>
            <person name="Jeske O."/>
            <person name="Meyerdierks A."/>
            <person name="Storesund J.E."/>
            <person name="Kallscheuer N."/>
            <person name="Luecker S."/>
            <person name="Lage O.M."/>
            <person name="Pohl T."/>
            <person name="Merkel B.J."/>
            <person name="Hornburger P."/>
            <person name="Mueller R.-W."/>
            <person name="Bruemmer F."/>
            <person name="Labrenz M."/>
            <person name="Spormann A.M."/>
            <person name="Op den Camp H."/>
            <person name="Overmann J."/>
            <person name="Amann R."/>
            <person name="Jetten M.S.M."/>
            <person name="Mascher T."/>
            <person name="Medema M.H."/>
            <person name="Devos D.P."/>
            <person name="Kaster A.-K."/>
            <person name="Ovreas L."/>
            <person name="Rohde M."/>
            <person name="Galperin M.Y."/>
            <person name="Jogler C."/>
        </authorList>
    </citation>
    <scope>NUCLEOTIDE SEQUENCE [LARGE SCALE GENOMIC DNA]</scope>
    <source>
        <strain evidence="14 15">ETA_A8</strain>
    </source>
</reference>
<dbReference type="NCBIfam" id="NF001140">
    <property type="entry name" value="PRK00147.1"/>
    <property type="match status" value="1"/>
</dbReference>